<feature type="domain" description="FAS1" evidence="1">
    <location>
        <begin position="161"/>
        <end position="301"/>
    </location>
</feature>
<dbReference type="PANTHER" id="PTHR10900:SF77">
    <property type="entry name" value="FI19380P1"/>
    <property type="match status" value="1"/>
</dbReference>
<dbReference type="EMBL" id="FNQF01000005">
    <property type="protein sequence ID" value="SEA39288.1"/>
    <property type="molecule type" value="Genomic_DNA"/>
</dbReference>
<dbReference type="Proteomes" id="UP000198820">
    <property type="component" value="Unassembled WGS sequence"/>
</dbReference>
<feature type="domain" description="FAS1" evidence="1">
    <location>
        <begin position="30"/>
        <end position="159"/>
    </location>
</feature>
<dbReference type="InterPro" id="IPR036378">
    <property type="entry name" value="FAS1_dom_sf"/>
</dbReference>
<feature type="domain" description="FAS1" evidence="1">
    <location>
        <begin position="307"/>
        <end position="439"/>
    </location>
</feature>
<evidence type="ECO:0000313" key="2">
    <source>
        <dbReference type="EMBL" id="SEA39288.1"/>
    </source>
</evidence>
<dbReference type="PANTHER" id="PTHR10900">
    <property type="entry name" value="PERIOSTIN-RELATED"/>
    <property type="match status" value="1"/>
</dbReference>
<dbReference type="InterPro" id="IPR050904">
    <property type="entry name" value="Adhesion/Biosynth-related"/>
</dbReference>
<evidence type="ECO:0000313" key="3">
    <source>
        <dbReference type="Proteomes" id="UP000198820"/>
    </source>
</evidence>
<dbReference type="Gene3D" id="2.30.180.10">
    <property type="entry name" value="FAS1 domain"/>
    <property type="match status" value="4"/>
</dbReference>
<dbReference type="GO" id="GO:0005615">
    <property type="term" value="C:extracellular space"/>
    <property type="evidence" value="ECO:0007669"/>
    <property type="project" value="TreeGrafter"/>
</dbReference>
<dbReference type="SMART" id="SM00554">
    <property type="entry name" value="FAS1"/>
    <property type="match status" value="4"/>
</dbReference>
<protein>
    <submittedName>
        <fullName evidence="2">Uncaracterized surface protein containing fasciclin (FAS1) repeats</fullName>
    </submittedName>
</protein>
<dbReference type="Pfam" id="PF02469">
    <property type="entry name" value="Fasciclin"/>
    <property type="match status" value="4"/>
</dbReference>
<gene>
    <name evidence="2" type="ORF">SAMN05421540_105142</name>
</gene>
<feature type="domain" description="FAS1" evidence="1">
    <location>
        <begin position="441"/>
        <end position="581"/>
    </location>
</feature>
<keyword evidence="3" id="KW-1185">Reference proteome</keyword>
<organism evidence="2 3">
    <name type="scientific">Psychroflexus halocasei</name>
    <dbReference type="NCBI Taxonomy" id="908615"/>
    <lineage>
        <taxon>Bacteria</taxon>
        <taxon>Pseudomonadati</taxon>
        <taxon>Bacteroidota</taxon>
        <taxon>Flavobacteriia</taxon>
        <taxon>Flavobacteriales</taxon>
        <taxon>Flavobacteriaceae</taxon>
        <taxon>Psychroflexus</taxon>
    </lineage>
</organism>
<dbReference type="InterPro" id="IPR000782">
    <property type="entry name" value="FAS1_domain"/>
</dbReference>
<dbReference type="RefSeq" id="WP_093243991.1">
    <property type="nucleotide sequence ID" value="NZ_FNQF01000005.1"/>
</dbReference>
<dbReference type="SUPFAM" id="SSF82153">
    <property type="entry name" value="FAS1 domain"/>
    <property type="match status" value="4"/>
</dbReference>
<dbReference type="STRING" id="908615.SAMN05421540_105142"/>
<reference evidence="2 3" key="1">
    <citation type="submission" date="2016-10" db="EMBL/GenBank/DDBJ databases">
        <authorList>
            <person name="de Groot N.N."/>
        </authorList>
    </citation>
    <scope>NUCLEOTIDE SEQUENCE [LARGE SCALE GENOMIC DNA]</scope>
    <source>
        <strain evidence="2 3">DSM 23581</strain>
    </source>
</reference>
<sequence length="585" mass="61241">MIKRILLLFSIILLASCSDDDDAGQPVVEEFTTFETIANSPDHEMLEQALIDTGLDQVLNSDTFTVFAPTDAAFANIDVSGLSTNELKNILLNHVITGAAMSTDLTNGYIDTNAKNSDDDIINMHVSTDGGVTLNGMSSVITADVTASNGVVHIVDEVITIPSVATFATADNNFTGLVAALTRESSFTFVDVLSSTDVPAPFTVFAPTNAAFSDFLDELGLSSLADVPTSALEATLNSHVIAGANVRSEDLTDGTVNTLGDPIEIDAENAVITDQNGRMINITVTDVQAGNGVIHVIDKVIAPDNVIETTYEIISESPDHTVLAQALMDADLVSALNSDEFTVFAPTDAAFGNIDISGLSAEEVKNVLMNHVVAGTNMSADLSNMYVNTLATETISGDANNLSLYINIDSGVMLNGMSTVTVADLEATNGVVHVVDEVITIPDVTTFATADPNFSILVDALTRESSFTYVNTLSSFDSPAPFTVFAPTNDAFVDVLGELNFASLNDIPTATLEATLNTHVVAGANVTSNTISSGVVSTLGDDITLDAAGGTIEDPNGRTSTIVKFDVQAGNGVIHAIDTVLLPEL</sequence>
<proteinExistence type="predicted"/>
<name>A0A1H4AU14_9FLAO</name>
<dbReference type="PROSITE" id="PS50213">
    <property type="entry name" value="FAS1"/>
    <property type="match status" value="4"/>
</dbReference>
<evidence type="ECO:0000259" key="1">
    <source>
        <dbReference type="PROSITE" id="PS50213"/>
    </source>
</evidence>
<dbReference type="AlphaFoldDB" id="A0A1H4AU14"/>
<dbReference type="PROSITE" id="PS51257">
    <property type="entry name" value="PROKAR_LIPOPROTEIN"/>
    <property type="match status" value="1"/>
</dbReference>
<accession>A0A1H4AU14</accession>